<proteinExistence type="predicted"/>
<dbReference type="CDD" id="cd15841">
    <property type="entry name" value="SNARE_Qc"/>
    <property type="match status" value="1"/>
</dbReference>
<name>D3BFD2_HETP5</name>
<dbReference type="InterPro" id="IPR000727">
    <property type="entry name" value="T_SNARE_dom"/>
</dbReference>
<dbReference type="Gene3D" id="1.20.5.110">
    <property type="match status" value="1"/>
</dbReference>
<dbReference type="GeneID" id="31362147"/>
<dbReference type="InParanoid" id="D3BFD2"/>
<reference evidence="2 3" key="1">
    <citation type="journal article" date="2011" name="Genome Res.">
        <title>Phylogeny-wide analysis of social amoeba genomes highlights ancient origins for complex intercellular communication.</title>
        <authorList>
            <person name="Heidel A.J."/>
            <person name="Lawal H.M."/>
            <person name="Felder M."/>
            <person name="Schilde C."/>
            <person name="Helps N.R."/>
            <person name="Tunggal B."/>
            <person name="Rivero F."/>
            <person name="John U."/>
            <person name="Schleicher M."/>
            <person name="Eichinger L."/>
            <person name="Platzer M."/>
            <person name="Noegel A.A."/>
            <person name="Schaap P."/>
            <person name="Gloeckner G."/>
        </authorList>
    </citation>
    <scope>NUCLEOTIDE SEQUENCE [LARGE SCALE GENOMIC DNA]</scope>
    <source>
        <strain evidence="3">ATCC 26659 / Pp 5 / PN500</strain>
    </source>
</reference>
<dbReference type="Proteomes" id="UP000001396">
    <property type="component" value="Unassembled WGS sequence"/>
</dbReference>
<comment type="caution">
    <text evidence="2">The sequence shown here is derived from an EMBL/GenBank/DDBJ whole genome shotgun (WGS) entry which is preliminary data.</text>
</comment>
<feature type="domain" description="T-SNARE coiled-coil homology" evidence="1">
    <location>
        <begin position="67"/>
        <end position="129"/>
    </location>
</feature>
<sequence length="153" mass="17483">MWIFHIKSEERSSISSQMPKNYRECTTKSKRNTIRGGDSNKFIPMETTSSGIKELPDIDNEKFRELRVNDAEIDKGLDILSGHIAEAGEIAKKMGIVAKEQGQIADGLIIRTDNLNDKLETINNRLAKMIKDVRKADRFIIDNTRVIDLCRYK</sequence>
<evidence type="ECO:0000259" key="1">
    <source>
        <dbReference type="PROSITE" id="PS50192"/>
    </source>
</evidence>
<dbReference type="STRING" id="670386.D3BFD2"/>
<dbReference type="AlphaFoldDB" id="D3BFD2"/>
<protein>
    <recommendedName>
        <fullName evidence="1">t-SNARE coiled-coil homology domain-containing protein</fullName>
    </recommendedName>
</protein>
<dbReference type="EMBL" id="ADBJ01000031">
    <property type="protein sequence ID" value="EFA79846.1"/>
    <property type="molecule type" value="Genomic_DNA"/>
</dbReference>
<evidence type="ECO:0000313" key="2">
    <source>
        <dbReference type="EMBL" id="EFA79846.1"/>
    </source>
</evidence>
<dbReference type="RefSeq" id="XP_020431967.1">
    <property type="nucleotide sequence ID" value="XM_020577519.1"/>
</dbReference>
<gene>
    <name evidence="2" type="ORF">PPL_06665</name>
</gene>
<accession>D3BFD2</accession>
<evidence type="ECO:0000313" key="3">
    <source>
        <dbReference type="Proteomes" id="UP000001396"/>
    </source>
</evidence>
<keyword evidence="3" id="KW-1185">Reference proteome</keyword>
<dbReference type="PROSITE" id="PS50192">
    <property type="entry name" value="T_SNARE"/>
    <property type="match status" value="1"/>
</dbReference>
<dbReference type="SUPFAM" id="SSF58038">
    <property type="entry name" value="SNARE fusion complex"/>
    <property type="match status" value="1"/>
</dbReference>
<organism evidence="2 3">
    <name type="scientific">Heterostelium pallidum (strain ATCC 26659 / Pp 5 / PN500)</name>
    <name type="common">Cellular slime mold</name>
    <name type="synonym">Polysphondylium pallidum</name>
    <dbReference type="NCBI Taxonomy" id="670386"/>
    <lineage>
        <taxon>Eukaryota</taxon>
        <taxon>Amoebozoa</taxon>
        <taxon>Evosea</taxon>
        <taxon>Eumycetozoa</taxon>
        <taxon>Dictyostelia</taxon>
        <taxon>Acytosteliales</taxon>
        <taxon>Acytosteliaceae</taxon>
        <taxon>Heterostelium</taxon>
    </lineage>
</organism>